<dbReference type="SMART" id="SM00354">
    <property type="entry name" value="HTH_LACI"/>
    <property type="match status" value="1"/>
</dbReference>
<organism evidence="6 7">
    <name type="scientific">Paenarthrobacter nitroguajacolicus</name>
    <name type="common">Arthrobacter nitroguajacolicus</name>
    <dbReference type="NCBI Taxonomy" id="211146"/>
    <lineage>
        <taxon>Bacteria</taxon>
        <taxon>Bacillati</taxon>
        <taxon>Actinomycetota</taxon>
        <taxon>Actinomycetes</taxon>
        <taxon>Micrococcales</taxon>
        <taxon>Micrococcaceae</taxon>
        <taxon>Paenarthrobacter</taxon>
    </lineage>
</organism>
<keyword evidence="3" id="KW-0804">Transcription</keyword>
<evidence type="ECO:0000256" key="1">
    <source>
        <dbReference type="ARBA" id="ARBA00023015"/>
    </source>
</evidence>
<reference evidence="6 7" key="1">
    <citation type="submission" date="2019-07" db="EMBL/GenBank/DDBJ databases">
        <title>Diversity of Bacteria from Kongsfjorden, Arctic.</title>
        <authorList>
            <person name="Yu Y."/>
        </authorList>
    </citation>
    <scope>NUCLEOTIDE SEQUENCE [LARGE SCALE GENOMIC DNA]</scope>
    <source>
        <strain evidence="6 7">SM1928</strain>
    </source>
</reference>
<dbReference type="InterPro" id="IPR028082">
    <property type="entry name" value="Peripla_BP_I"/>
</dbReference>
<evidence type="ECO:0000259" key="5">
    <source>
        <dbReference type="PROSITE" id="PS50932"/>
    </source>
</evidence>
<dbReference type="InterPro" id="IPR010982">
    <property type="entry name" value="Lambda_DNA-bd_dom_sf"/>
</dbReference>
<dbReference type="CDD" id="cd06267">
    <property type="entry name" value="PBP1_LacI_sugar_binding-like"/>
    <property type="match status" value="1"/>
</dbReference>
<dbReference type="Gene3D" id="1.10.260.40">
    <property type="entry name" value="lambda repressor-like DNA-binding domains"/>
    <property type="match status" value="1"/>
</dbReference>
<evidence type="ECO:0000256" key="4">
    <source>
        <dbReference type="SAM" id="MobiDB-lite"/>
    </source>
</evidence>
<dbReference type="GO" id="GO:0003700">
    <property type="term" value="F:DNA-binding transcription factor activity"/>
    <property type="evidence" value="ECO:0007669"/>
    <property type="project" value="TreeGrafter"/>
</dbReference>
<dbReference type="Pfam" id="PF00356">
    <property type="entry name" value="LacI"/>
    <property type="match status" value="1"/>
</dbReference>
<dbReference type="CDD" id="cd01392">
    <property type="entry name" value="HTH_LacI"/>
    <property type="match status" value="1"/>
</dbReference>
<feature type="region of interest" description="Disordered" evidence="4">
    <location>
        <begin position="1"/>
        <end position="34"/>
    </location>
</feature>
<dbReference type="InterPro" id="IPR000843">
    <property type="entry name" value="HTH_LacI"/>
</dbReference>
<evidence type="ECO:0000256" key="2">
    <source>
        <dbReference type="ARBA" id="ARBA00023125"/>
    </source>
</evidence>
<dbReference type="OrthoDB" id="3467214at2"/>
<evidence type="ECO:0000313" key="6">
    <source>
        <dbReference type="EMBL" id="TVU66869.1"/>
    </source>
</evidence>
<keyword evidence="1" id="KW-0805">Transcription regulation</keyword>
<proteinExistence type="predicted"/>
<sequence length="360" mass="38780">MSCQWQTDYPQEEIRKAPKIPLNSPETQNSPLGRRPTLYDVATHAGVSPSLVSLFLKDPERISEKRRGAVQKAISELGYRPSRAATTLASTRTKSIGLVIDDYRNLWFVDLLRGMESVLSNLGYQVMLADSRPGKNRIKEATDGLLAMHVDALVLAAEPSEAMLSTTWVPTVVAGWRKGVPAGADLITNDDDGGGAMAASHLLELGHVRVGHLSGADGASAHRRAGFRRAVETAGVESIISESDGTSEEDGYTAACWLLEHHPDTTAIFAANDTMALGAFAALKARGLSVPHDVSVIGYDNSPLAKSRYLDLTSVDNRSDVVGIDAAHRLLARIEDPSLQPERKLIEPTLVLRGTTSALR</sequence>
<dbReference type="GO" id="GO:0000976">
    <property type="term" value="F:transcription cis-regulatory region binding"/>
    <property type="evidence" value="ECO:0007669"/>
    <property type="project" value="TreeGrafter"/>
</dbReference>
<dbReference type="PROSITE" id="PS50932">
    <property type="entry name" value="HTH_LACI_2"/>
    <property type="match status" value="1"/>
</dbReference>
<dbReference type="InterPro" id="IPR046335">
    <property type="entry name" value="LacI/GalR-like_sensor"/>
</dbReference>
<dbReference type="Gene3D" id="3.40.50.2300">
    <property type="match status" value="2"/>
</dbReference>
<keyword evidence="2" id="KW-0238">DNA-binding</keyword>
<dbReference type="PANTHER" id="PTHR30146:SF109">
    <property type="entry name" value="HTH-TYPE TRANSCRIPTIONAL REGULATOR GALS"/>
    <property type="match status" value="1"/>
</dbReference>
<dbReference type="Pfam" id="PF13377">
    <property type="entry name" value="Peripla_BP_3"/>
    <property type="match status" value="1"/>
</dbReference>
<dbReference type="Proteomes" id="UP000316500">
    <property type="component" value="Unassembled WGS sequence"/>
</dbReference>
<dbReference type="AlphaFoldDB" id="A0A558HCL4"/>
<dbReference type="PANTHER" id="PTHR30146">
    <property type="entry name" value="LACI-RELATED TRANSCRIPTIONAL REPRESSOR"/>
    <property type="match status" value="1"/>
</dbReference>
<evidence type="ECO:0000256" key="3">
    <source>
        <dbReference type="ARBA" id="ARBA00023163"/>
    </source>
</evidence>
<dbReference type="SUPFAM" id="SSF47413">
    <property type="entry name" value="lambda repressor-like DNA-binding domains"/>
    <property type="match status" value="1"/>
</dbReference>
<dbReference type="EMBL" id="VNFK01000001">
    <property type="protein sequence ID" value="TVU66869.1"/>
    <property type="molecule type" value="Genomic_DNA"/>
</dbReference>
<protein>
    <submittedName>
        <fullName evidence="6">LacI family transcriptional regulator</fullName>
    </submittedName>
</protein>
<dbReference type="SUPFAM" id="SSF53822">
    <property type="entry name" value="Periplasmic binding protein-like I"/>
    <property type="match status" value="1"/>
</dbReference>
<evidence type="ECO:0000313" key="7">
    <source>
        <dbReference type="Proteomes" id="UP000316500"/>
    </source>
</evidence>
<comment type="caution">
    <text evidence="6">The sequence shown here is derived from an EMBL/GenBank/DDBJ whole genome shotgun (WGS) entry which is preliminary data.</text>
</comment>
<feature type="domain" description="HTH lacI-type" evidence="5">
    <location>
        <begin position="36"/>
        <end position="90"/>
    </location>
</feature>
<gene>
    <name evidence="6" type="ORF">FQP90_01650</name>
</gene>
<accession>A0A558HCL4</accession>
<name>A0A558HCL4_PAENT</name>